<comment type="similarity">
    <text evidence="5">Belongs to the palH/RIM21 family.</text>
</comment>
<feature type="transmembrane region" description="Helical" evidence="7">
    <location>
        <begin position="252"/>
        <end position="272"/>
    </location>
</feature>
<comment type="subcellular location">
    <subcellularLocation>
        <location evidence="1">Membrane</location>
        <topology evidence="1">Multi-pass membrane protein</topology>
    </subcellularLocation>
</comment>
<keyword evidence="3 7" id="KW-1133">Transmembrane helix</keyword>
<dbReference type="Proteomes" id="UP000788993">
    <property type="component" value="Unassembled WGS sequence"/>
</dbReference>
<dbReference type="EMBL" id="JAEUBD010001266">
    <property type="protein sequence ID" value="KAH3662782.1"/>
    <property type="molecule type" value="Genomic_DNA"/>
</dbReference>
<feature type="transmembrane region" description="Helical" evidence="7">
    <location>
        <begin position="106"/>
        <end position="128"/>
    </location>
</feature>
<organism evidence="8 9">
    <name type="scientific">Ogataea polymorpha</name>
    <dbReference type="NCBI Taxonomy" id="460523"/>
    <lineage>
        <taxon>Eukaryota</taxon>
        <taxon>Fungi</taxon>
        <taxon>Dikarya</taxon>
        <taxon>Ascomycota</taxon>
        <taxon>Saccharomycotina</taxon>
        <taxon>Pichiomycetes</taxon>
        <taxon>Pichiales</taxon>
        <taxon>Pichiaceae</taxon>
        <taxon>Ogataea</taxon>
    </lineage>
</organism>
<evidence type="ECO:0000313" key="8">
    <source>
        <dbReference type="EMBL" id="KAH3662782.1"/>
    </source>
</evidence>
<evidence type="ECO:0000256" key="5">
    <source>
        <dbReference type="ARBA" id="ARBA00038109"/>
    </source>
</evidence>
<keyword evidence="4 7" id="KW-0472">Membrane</keyword>
<dbReference type="InterPro" id="IPR014844">
    <property type="entry name" value="PalH"/>
</dbReference>
<dbReference type="Pfam" id="PF08733">
    <property type="entry name" value="PalH"/>
    <property type="match status" value="1"/>
</dbReference>
<dbReference type="GO" id="GO:0071467">
    <property type="term" value="P:cellular response to pH"/>
    <property type="evidence" value="ECO:0007669"/>
    <property type="project" value="TreeGrafter"/>
</dbReference>
<proteinExistence type="inferred from homology"/>
<dbReference type="PANTHER" id="PTHR35779">
    <property type="entry name" value="PH-RESPONSE REGULATOR PROTEIN PALH/RIM21"/>
    <property type="match status" value="1"/>
</dbReference>
<reference evidence="8" key="2">
    <citation type="submission" date="2021-01" db="EMBL/GenBank/DDBJ databases">
        <authorList>
            <person name="Schikora-Tamarit M.A."/>
        </authorList>
    </citation>
    <scope>NUCLEOTIDE SEQUENCE</scope>
    <source>
        <strain evidence="8">NCAIM Y.01608</strain>
    </source>
</reference>
<feature type="transmembrane region" description="Helical" evidence="7">
    <location>
        <begin position="185"/>
        <end position="207"/>
    </location>
</feature>
<comment type="caution">
    <text evidence="8">The sequence shown here is derived from an EMBL/GenBank/DDBJ whole genome shotgun (WGS) entry which is preliminary data.</text>
</comment>
<feature type="transmembrane region" description="Helical" evidence="7">
    <location>
        <begin position="292"/>
        <end position="312"/>
    </location>
</feature>
<evidence type="ECO:0000256" key="2">
    <source>
        <dbReference type="ARBA" id="ARBA00022692"/>
    </source>
</evidence>
<keyword evidence="9" id="KW-1185">Reference proteome</keyword>
<accession>A0A9P8P094</accession>
<evidence type="ECO:0000313" key="9">
    <source>
        <dbReference type="Proteomes" id="UP000788993"/>
    </source>
</evidence>
<keyword evidence="2 7" id="KW-0812">Transmembrane</keyword>
<evidence type="ECO:0000256" key="6">
    <source>
        <dbReference type="ARBA" id="ARBA00040155"/>
    </source>
</evidence>
<protein>
    <recommendedName>
        <fullName evidence="6">pH-response regulator protein palH/RIM21</fullName>
    </recommendedName>
</protein>
<feature type="transmembrane region" description="Helical" evidence="7">
    <location>
        <begin position="219"/>
        <end position="240"/>
    </location>
</feature>
<reference evidence="8" key="1">
    <citation type="journal article" date="2021" name="Open Biol.">
        <title>Shared evolutionary footprints suggest mitochondrial oxidative damage underlies multiple complex I losses in fungi.</title>
        <authorList>
            <person name="Schikora-Tamarit M.A."/>
            <person name="Marcet-Houben M."/>
            <person name="Nosek J."/>
            <person name="Gabaldon T."/>
        </authorList>
    </citation>
    <scope>NUCLEOTIDE SEQUENCE</scope>
    <source>
        <strain evidence="8">NCAIM Y.01608</strain>
    </source>
</reference>
<dbReference type="AlphaFoldDB" id="A0A9P8P094"/>
<gene>
    <name evidence="8" type="ORF">OGATHE_004358</name>
</gene>
<evidence type="ECO:0000256" key="7">
    <source>
        <dbReference type="SAM" id="Phobius"/>
    </source>
</evidence>
<feature type="transmembrane region" description="Helical" evidence="7">
    <location>
        <begin position="318"/>
        <end position="342"/>
    </location>
</feature>
<dbReference type="PANTHER" id="PTHR35779:SF1">
    <property type="entry name" value="PH-RESPONSE REGULATOR PROTEIN PALH_RIM21"/>
    <property type="match status" value="1"/>
</dbReference>
<sequence length="470" mass="54004">MRFLNDTVPVHEKLVLWRNPQKTADYAICDSIELWQGFIVSTSGVFAVDEDSYFSHLCVSEQPVLYTTNMFLTKMGIPRLPIFEESWTEYVDEQRTSPSLVFRDSVYPAIFVISTAAVFAVFLTAILFNKHHLRSLKPTWIMKISSLLATGQLMAIYIYSLIYLSRQHAEGHVSALELVQSITDSLGFNIVYIISYFLLLLTQIEVIKKMFSRKREQQLILVVGVSLAIISQIIWAASTLASKANSSADENVALVILPVVMYLLRISLSVLYDCLLQVYAISRKDLAFKPTVLPLTLLMELCANAAVAFYIADLANPWVSRLAEIFNITCSLLVNVVTWEWLNRMYQLDKYRQKQGVLGRQMFEETDSRYSKRFNLKPKFVKFKKSLKQKEISTTASSAYLPDEVYIYSPKQMIVPPSSLVSRPIIRGDRRRDPVVHDIRQLSQAEPELEEDSEEERLLRRIREQNEDHV</sequence>
<evidence type="ECO:0000256" key="3">
    <source>
        <dbReference type="ARBA" id="ARBA00022989"/>
    </source>
</evidence>
<name>A0A9P8P094_9ASCO</name>
<evidence type="ECO:0000256" key="1">
    <source>
        <dbReference type="ARBA" id="ARBA00004141"/>
    </source>
</evidence>
<dbReference type="GO" id="GO:0005886">
    <property type="term" value="C:plasma membrane"/>
    <property type="evidence" value="ECO:0007669"/>
    <property type="project" value="TreeGrafter"/>
</dbReference>
<evidence type="ECO:0000256" key="4">
    <source>
        <dbReference type="ARBA" id="ARBA00023136"/>
    </source>
</evidence>
<feature type="transmembrane region" description="Helical" evidence="7">
    <location>
        <begin position="140"/>
        <end position="165"/>
    </location>
</feature>